<dbReference type="OrthoDB" id="1949817at2"/>
<keyword evidence="4" id="KW-1185">Reference proteome</keyword>
<keyword evidence="2" id="KW-0732">Signal</keyword>
<gene>
    <name evidence="3" type="ordered locus">Tmar_0883</name>
</gene>
<evidence type="ECO:0000313" key="4">
    <source>
        <dbReference type="Proteomes" id="UP000008915"/>
    </source>
</evidence>
<evidence type="ECO:0008006" key="5">
    <source>
        <dbReference type="Google" id="ProtNLM"/>
    </source>
</evidence>
<dbReference type="AlphaFoldDB" id="E6SJ02"/>
<feature type="region of interest" description="Disordered" evidence="1">
    <location>
        <begin position="164"/>
        <end position="211"/>
    </location>
</feature>
<organism evidence="3 4">
    <name type="scientific">Thermaerobacter marianensis (strain ATCC 700841 / DSM 12885 / JCM 10246 / 7p75a)</name>
    <dbReference type="NCBI Taxonomy" id="644966"/>
    <lineage>
        <taxon>Bacteria</taxon>
        <taxon>Bacillati</taxon>
        <taxon>Bacillota</taxon>
        <taxon>Clostridia</taxon>
        <taxon>Eubacteriales</taxon>
        <taxon>Clostridiales Family XVII. Incertae Sedis</taxon>
        <taxon>Thermaerobacter</taxon>
    </lineage>
</organism>
<dbReference type="Proteomes" id="UP000008915">
    <property type="component" value="Chromosome"/>
</dbReference>
<dbReference type="RefSeq" id="WP_013495302.1">
    <property type="nucleotide sequence ID" value="NC_014831.1"/>
</dbReference>
<evidence type="ECO:0000256" key="2">
    <source>
        <dbReference type="SAM" id="SignalP"/>
    </source>
</evidence>
<dbReference type="EMBL" id="CP002344">
    <property type="protein sequence ID" value="ADU50997.1"/>
    <property type="molecule type" value="Genomic_DNA"/>
</dbReference>
<reference evidence="4" key="2">
    <citation type="journal article" date="2010" name="Stand. Genomic Sci.">
        <title>Complete genome sequence of Thermaerobacter marianensis type strain (7p75aT).</title>
        <authorList>
            <person name="Han C."/>
            <person name="Gu W."/>
            <person name="Zhang X."/>
            <person name="Lapidus A."/>
            <person name="Nolan M."/>
            <person name="Copeland A."/>
            <person name="Lucas S."/>
            <person name="Glavina Del Rio T."/>
            <person name="Tice H."/>
            <person name="Cheng J."/>
            <person name="Tapia R."/>
            <person name="Goodwin L."/>
            <person name="Pitluck S."/>
            <person name="Pagani I."/>
            <person name="Ivanova N."/>
            <person name="Mavromatis K."/>
            <person name="Mikhailova N."/>
            <person name="Pati A."/>
            <person name="Chen A."/>
            <person name="Palaniappan K."/>
            <person name="Land M."/>
            <person name="Hauser L."/>
            <person name="Chang Y."/>
            <person name="Jeffries C."/>
            <person name="Schneider S."/>
            <person name="Rohde M."/>
            <person name="Goker M."/>
            <person name="Pukall R."/>
            <person name="Woyke T."/>
            <person name="Bristow J."/>
            <person name="Eisen J."/>
            <person name="Markowitz V."/>
            <person name="Hugenholtz P."/>
            <person name="Kyrpides N."/>
            <person name="Klenk H."/>
            <person name="Detter J."/>
        </authorList>
    </citation>
    <scope>NUCLEOTIDE SEQUENCE [LARGE SCALE GENOMIC DNA]</scope>
    <source>
        <strain evidence="4">ATCC 700841 / DSM 12885 / JCM 10246 / 7p75a</strain>
    </source>
</reference>
<name>E6SJ02_THEM7</name>
<feature type="signal peptide" evidence="2">
    <location>
        <begin position="1"/>
        <end position="28"/>
    </location>
</feature>
<sequence>MGRSRWFRRAAAAGVLVWFVALPQLALASGDPSGATTATDEAGTVATGTAASSDGQKIDPGTLFAVRYYVQRLIEDLQLLVTLDASGDAKLLAEFAKVRADILADLDPQSEWYDRLAGDIAANLRLAQERVVQALAEGQPTDEAVAAIKEAVQRLQELAAQLEQATEAAEPNGSRPEGDASAGQDTGTAGDQGSDPASGDASSHGGETGQGALGDALQAAEEADLAVAAVAMIDPAVVRALRDQGYGYGQIALMYAAAQRISAQTGQDVTVAQVADLVAQSGGEQGGRQGFGKNLRAVLAQFGVERQDVKAGTSVAAPRRQGDGGDKAQAKVAAKSEEKVKQKPQSADEADRAVVKDRGKKRRDDKQGYEDQVGSKNGRDEQDVDDGDQNNVDEDDQDDGQHGDLQQQDDDENDNADEDAGDHQEGDEDQGSQHDQGPSGEDESD</sequence>
<proteinExistence type="predicted"/>
<feature type="compositionally biased region" description="Basic and acidic residues" evidence="1">
    <location>
        <begin position="349"/>
        <end position="369"/>
    </location>
</feature>
<accession>E6SJ02</accession>
<feature type="chain" id="PRO_5003209142" description="DUF5667 domain-containing protein" evidence="2">
    <location>
        <begin position="29"/>
        <end position="445"/>
    </location>
</feature>
<evidence type="ECO:0000256" key="1">
    <source>
        <dbReference type="SAM" id="MobiDB-lite"/>
    </source>
</evidence>
<feature type="compositionally biased region" description="Acidic residues" evidence="1">
    <location>
        <begin position="407"/>
        <end position="430"/>
    </location>
</feature>
<evidence type="ECO:0000313" key="3">
    <source>
        <dbReference type="EMBL" id="ADU50997.1"/>
    </source>
</evidence>
<reference evidence="3 4" key="1">
    <citation type="journal article" date="2010" name="Stand. Genomic Sci.">
        <title>Complete genome sequence of Thermaerobacter marianensis type strain (7p75a).</title>
        <authorList>
            <person name="Han C."/>
            <person name="Gu W."/>
            <person name="Zhang X."/>
            <person name="Lapidus A."/>
            <person name="Nolan M."/>
            <person name="Copeland A."/>
            <person name="Lucas S."/>
            <person name="Del Rio T.G."/>
            <person name="Tice H."/>
            <person name="Cheng J.F."/>
            <person name="Tapia R."/>
            <person name="Goodwin L."/>
            <person name="Pitluck S."/>
            <person name="Pagani I."/>
            <person name="Ivanova N."/>
            <person name="Mavromatis K."/>
            <person name="Mikhailova N."/>
            <person name="Pati A."/>
            <person name="Chen A."/>
            <person name="Palaniappan K."/>
            <person name="Land M."/>
            <person name="Hauser L."/>
            <person name="Chang Y.J."/>
            <person name="Jeffries C.D."/>
            <person name="Schneider S."/>
            <person name="Rohde M."/>
            <person name="Goker M."/>
            <person name="Pukall R."/>
            <person name="Woyke T."/>
            <person name="Bristow J."/>
            <person name="Eisen J.A."/>
            <person name="Markowitz V."/>
            <person name="Hugenholtz P."/>
            <person name="Kyrpides N.C."/>
            <person name="Klenk H.P."/>
            <person name="Detter J.C."/>
        </authorList>
    </citation>
    <scope>NUCLEOTIDE SEQUENCE [LARGE SCALE GENOMIC DNA]</scope>
    <source>
        <strain evidence="4">ATCC 700841 / DSM 12885 / JCM 10246 / 7p75a</strain>
    </source>
</reference>
<feature type="compositionally biased region" description="Acidic residues" evidence="1">
    <location>
        <begin position="382"/>
        <end position="398"/>
    </location>
</feature>
<dbReference type="KEGG" id="tmr:Tmar_0883"/>
<dbReference type="HOGENOM" id="CLU_615281_0_0_9"/>
<feature type="region of interest" description="Disordered" evidence="1">
    <location>
        <begin position="309"/>
        <end position="445"/>
    </location>
</feature>
<protein>
    <recommendedName>
        <fullName evidence="5">DUF5667 domain-containing protein</fullName>
    </recommendedName>
</protein>
<feature type="compositionally biased region" description="Basic and acidic residues" evidence="1">
    <location>
        <begin position="320"/>
        <end position="341"/>
    </location>
</feature>